<name>A0ABU1NKM0_9BURK</name>
<evidence type="ECO:0000313" key="4">
    <source>
        <dbReference type="Proteomes" id="UP001184230"/>
    </source>
</evidence>
<feature type="domain" description="PepSY" evidence="2">
    <location>
        <begin position="2"/>
        <end position="75"/>
    </location>
</feature>
<evidence type="ECO:0000256" key="1">
    <source>
        <dbReference type="SAM" id="MobiDB-lite"/>
    </source>
</evidence>
<comment type="caution">
    <text evidence="3">The sequence shown here is derived from an EMBL/GenBank/DDBJ whole genome shotgun (WGS) entry which is preliminary data.</text>
</comment>
<feature type="compositionally biased region" description="Low complexity" evidence="1">
    <location>
        <begin position="99"/>
        <end position="112"/>
    </location>
</feature>
<evidence type="ECO:0000259" key="2">
    <source>
        <dbReference type="Pfam" id="PF13670"/>
    </source>
</evidence>
<dbReference type="InterPro" id="IPR025711">
    <property type="entry name" value="PepSY"/>
</dbReference>
<dbReference type="Pfam" id="PF13670">
    <property type="entry name" value="PepSY_2"/>
    <property type="match status" value="1"/>
</dbReference>
<dbReference type="EMBL" id="JAVDRF010000013">
    <property type="protein sequence ID" value="MDR6539020.1"/>
    <property type="molecule type" value="Genomic_DNA"/>
</dbReference>
<accession>A0ABU1NKM0</accession>
<dbReference type="Proteomes" id="UP001184230">
    <property type="component" value="Unassembled WGS sequence"/>
</dbReference>
<dbReference type="RefSeq" id="WP_405053940.1">
    <property type="nucleotide sequence ID" value="NZ_JAVDRF010000013.1"/>
</dbReference>
<feature type="compositionally biased region" description="Basic and acidic residues" evidence="1">
    <location>
        <begin position="75"/>
        <end position="87"/>
    </location>
</feature>
<feature type="region of interest" description="Disordered" evidence="1">
    <location>
        <begin position="72"/>
        <end position="112"/>
    </location>
</feature>
<protein>
    <recommendedName>
        <fullName evidence="2">PepSY domain-containing protein</fullName>
    </recommendedName>
</protein>
<feature type="region of interest" description="Disordered" evidence="1">
    <location>
        <begin position="1"/>
        <end position="21"/>
    </location>
</feature>
<gene>
    <name evidence="3" type="ORF">J2739_004815</name>
</gene>
<proteinExistence type="predicted"/>
<reference evidence="3 4" key="1">
    <citation type="submission" date="2023-07" db="EMBL/GenBank/DDBJ databases">
        <title>Sorghum-associated microbial communities from plants grown in Nebraska, USA.</title>
        <authorList>
            <person name="Schachtman D."/>
        </authorList>
    </citation>
    <scope>NUCLEOTIDE SEQUENCE [LARGE SCALE GENOMIC DNA]</scope>
    <source>
        <strain evidence="3 4">DS1781</strain>
    </source>
</reference>
<organism evidence="3 4">
    <name type="scientific">Variovorax soli</name>
    <dbReference type="NCBI Taxonomy" id="376815"/>
    <lineage>
        <taxon>Bacteria</taxon>
        <taxon>Pseudomonadati</taxon>
        <taxon>Pseudomonadota</taxon>
        <taxon>Betaproteobacteria</taxon>
        <taxon>Burkholderiales</taxon>
        <taxon>Comamonadaceae</taxon>
        <taxon>Variovorax</taxon>
    </lineage>
</organism>
<evidence type="ECO:0000313" key="3">
    <source>
        <dbReference type="EMBL" id="MDR6539020.1"/>
    </source>
</evidence>
<keyword evidence="4" id="KW-1185">Reference proteome</keyword>
<sequence length="112" mass="12049">MLVVAGQPAWAGKECDAPPETWQSGSAVRALAERNGWRVERLKIDDGCYEIKGYDAEGRRVKAKVDPASLKVISIKREHGDRGRQTQREAPPPTPDSAPTGLLTPGSTLGLG</sequence>